<dbReference type="GO" id="GO:0046872">
    <property type="term" value="F:metal ion binding"/>
    <property type="evidence" value="ECO:0007669"/>
    <property type="project" value="InterPro"/>
</dbReference>
<dbReference type="Pfam" id="PF00675">
    <property type="entry name" value="Peptidase_M16"/>
    <property type="match status" value="1"/>
</dbReference>
<evidence type="ECO:0000313" key="6">
    <source>
        <dbReference type="Proteomes" id="UP000515847"/>
    </source>
</evidence>
<dbReference type="SUPFAM" id="SSF63411">
    <property type="entry name" value="LuxS/MPP-like metallohydrolase"/>
    <property type="match status" value="2"/>
</dbReference>
<dbReference type="OrthoDB" id="9811314at2"/>
<evidence type="ECO:0000313" key="5">
    <source>
        <dbReference type="EMBL" id="QNB45713.1"/>
    </source>
</evidence>
<dbReference type="RefSeq" id="WP_034419779.1">
    <property type="nucleotide sequence ID" value="NZ_CP045798.1"/>
</dbReference>
<feature type="domain" description="Peptidase M16 N-terminal" evidence="3">
    <location>
        <begin position="16"/>
        <end position="163"/>
    </location>
</feature>
<dbReference type="InterPro" id="IPR007863">
    <property type="entry name" value="Peptidase_M16_C"/>
</dbReference>
<dbReference type="PANTHER" id="PTHR11851:SF49">
    <property type="entry name" value="MITOCHONDRIAL-PROCESSING PEPTIDASE SUBUNIT ALPHA"/>
    <property type="match status" value="1"/>
</dbReference>
<sequence>MHTNDFVKIQLDNGVRIVTEKVPVVRSVALGIWVGAGSRHENEKIAGISHFIEHLMFKGTENRSASDIAEALDAVGGQLNAFTTKEFTCYYAKILDEHFDLALDVLSDMFFNSTFTEKAIEKERGVIEEEIKMYEDTPDELIHDLFVQTAWPDHPLGKPILGTVNSLEAITRNDIINYMDKHYTANNIVVAVAGNIDHQTVQNKIARIFAKIKPAKKPEGLVPPRSTHADTSNISRDTGQVQICLGTAGLPQGDERIYSVYILNNVLGGGLSSRLVQSIREERGLAYSVYSYHSAFCDTGLFTFYAGTSPAKYDEVIRLLIKEVSDIMENGITERELRRTQEQIKGNLYLGLESVSSRMTRIGRTELCLNRIITPEEVVKRISAVTLEDVKSIANTLFNNYHFTLSTIGPLEKPVNLHNFLR</sequence>
<accession>A0A7G6E0V9</accession>
<gene>
    <name evidence="5" type="ORF">BR63_04945</name>
</gene>
<dbReference type="KEGG" id="tfr:BR63_04945"/>
<comment type="similarity">
    <text evidence="1 2">Belongs to the peptidase M16 family.</text>
</comment>
<dbReference type="InterPro" id="IPR011249">
    <property type="entry name" value="Metalloenz_LuxS/M16"/>
</dbReference>
<dbReference type="PROSITE" id="PS00143">
    <property type="entry name" value="INSULINASE"/>
    <property type="match status" value="1"/>
</dbReference>
<reference evidence="5 6" key="1">
    <citation type="journal article" date="2019" name="Front. Microbiol.">
        <title>Thermoanaerosceptrum fracticalcis gen. nov. sp. nov., a Novel Fumarate-Fermenting Microorganism From a Deep Fractured Carbonate Aquifer of the US Great Basin.</title>
        <authorList>
            <person name="Hamilton-Brehm S.D."/>
            <person name="Stewart L.E."/>
            <person name="Zavarin M."/>
            <person name="Caldwell M."/>
            <person name="Lawson P.A."/>
            <person name="Onstott T.C."/>
            <person name="Grzymski J."/>
            <person name="Neveux I."/>
            <person name="Lollar B.S."/>
            <person name="Russell C.E."/>
            <person name="Moser D.P."/>
        </authorList>
    </citation>
    <scope>NUCLEOTIDE SEQUENCE [LARGE SCALE GENOMIC DNA]</scope>
    <source>
        <strain evidence="5 6">DRI-13</strain>
    </source>
</reference>
<evidence type="ECO:0000259" key="3">
    <source>
        <dbReference type="Pfam" id="PF00675"/>
    </source>
</evidence>
<dbReference type="FunFam" id="3.30.830.10:FF:000008">
    <property type="entry name" value="Mitochondrial-processing peptidase subunit beta"/>
    <property type="match status" value="1"/>
</dbReference>
<dbReference type="GO" id="GO:0006508">
    <property type="term" value="P:proteolysis"/>
    <property type="evidence" value="ECO:0007669"/>
    <property type="project" value="InterPro"/>
</dbReference>
<dbReference type="InterPro" id="IPR011765">
    <property type="entry name" value="Pept_M16_N"/>
</dbReference>
<dbReference type="Pfam" id="PF05193">
    <property type="entry name" value="Peptidase_M16_C"/>
    <property type="match status" value="1"/>
</dbReference>
<organism evidence="5 6">
    <name type="scientific">Thermanaerosceptrum fracticalcis</name>
    <dbReference type="NCBI Taxonomy" id="1712410"/>
    <lineage>
        <taxon>Bacteria</taxon>
        <taxon>Bacillati</taxon>
        <taxon>Bacillota</taxon>
        <taxon>Clostridia</taxon>
        <taxon>Eubacteriales</taxon>
        <taxon>Peptococcaceae</taxon>
        <taxon>Thermanaerosceptrum</taxon>
    </lineage>
</organism>
<name>A0A7G6E0V9_THEFR</name>
<evidence type="ECO:0000256" key="2">
    <source>
        <dbReference type="RuleBase" id="RU004447"/>
    </source>
</evidence>
<dbReference type="AlphaFoldDB" id="A0A7G6E0V9"/>
<dbReference type="GO" id="GO:0004222">
    <property type="term" value="F:metalloendopeptidase activity"/>
    <property type="evidence" value="ECO:0007669"/>
    <property type="project" value="InterPro"/>
</dbReference>
<dbReference type="InterPro" id="IPR050361">
    <property type="entry name" value="MPP/UQCRC_Complex"/>
</dbReference>
<dbReference type="PANTHER" id="PTHR11851">
    <property type="entry name" value="METALLOPROTEASE"/>
    <property type="match status" value="1"/>
</dbReference>
<dbReference type="Proteomes" id="UP000515847">
    <property type="component" value="Chromosome"/>
</dbReference>
<dbReference type="EMBL" id="CP045798">
    <property type="protein sequence ID" value="QNB45713.1"/>
    <property type="molecule type" value="Genomic_DNA"/>
</dbReference>
<dbReference type="InterPro" id="IPR001431">
    <property type="entry name" value="Pept_M16_Zn_BS"/>
</dbReference>
<evidence type="ECO:0000259" key="4">
    <source>
        <dbReference type="Pfam" id="PF05193"/>
    </source>
</evidence>
<evidence type="ECO:0000256" key="1">
    <source>
        <dbReference type="ARBA" id="ARBA00007261"/>
    </source>
</evidence>
<dbReference type="Gene3D" id="3.30.830.10">
    <property type="entry name" value="Metalloenzyme, LuxS/M16 peptidase-like"/>
    <property type="match status" value="2"/>
</dbReference>
<keyword evidence="6" id="KW-1185">Reference proteome</keyword>
<protein>
    <submittedName>
        <fullName evidence="5">Insulinase family protein</fullName>
    </submittedName>
</protein>
<proteinExistence type="inferred from homology"/>
<feature type="domain" description="Peptidase M16 C-terminal" evidence="4">
    <location>
        <begin position="170"/>
        <end position="343"/>
    </location>
</feature>